<evidence type="ECO:0000256" key="1">
    <source>
        <dbReference type="SAM" id="MobiDB-lite"/>
    </source>
</evidence>
<dbReference type="AlphaFoldDB" id="A0AAN7AJV3"/>
<evidence type="ECO:0008006" key="5">
    <source>
        <dbReference type="Google" id="ProtNLM"/>
    </source>
</evidence>
<feature type="signal peptide" evidence="2">
    <location>
        <begin position="1"/>
        <end position="24"/>
    </location>
</feature>
<dbReference type="Proteomes" id="UP001302126">
    <property type="component" value="Unassembled WGS sequence"/>
</dbReference>
<comment type="caution">
    <text evidence="3">The sequence shown here is derived from an EMBL/GenBank/DDBJ whole genome shotgun (WGS) entry which is preliminary data.</text>
</comment>
<keyword evidence="2" id="KW-0732">Signal</keyword>
<name>A0AAN7AJV3_9PEZI</name>
<evidence type="ECO:0000256" key="2">
    <source>
        <dbReference type="SAM" id="SignalP"/>
    </source>
</evidence>
<gene>
    <name evidence="3" type="ORF">QBC35DRAFT_496655</name>
</gene>
<keyword evidence="4" id="KW-1185">Reference proteome</keyword>
<reference evidence="3" key="2">
    <citation type="submission" date="2023-05" db="EMBL/GenBank/DDBJ databases">
        <authorList>
            <consortium name="Lawrence Berkeley National Laboratory"/>
            <person name="Steindorff A."/>
            <person name="Hensen N."/>
            <person name="Bonometti L."/>
            <person name="Westerberg I."/>
            <person name="Brannstrom I.O."/>
            <person name="Guillou S."/>
            <person name="Cros-Aarteil S."/>
            <person name="Calhoun S."/>
            <person name="Haridas S."/>
            <person name="Kuo A."/>
            <person name="Mondo S."/>
            <person name="Pangilinan J."/>
            <person name="Riley R."/>
            <person name="Labutti K."/>
            <person name="Andreopoulos B."/>
            <person name="Lipzen A."/>
            <person name="Chen C."/>
            <person name="Yanf M."/>
            <person name="Daum C."/>
            <person name="Ng V."/>
            <person name="Clum A."/>
            <person name="Ohm R."/>
            <person name="Martin F."/>
            <person name="Silar P."/>
            <person name="Natvig D."/>
            <person name="Lalanne C."/>
            <person name="Gautier V."/>
            <person name="Ament-Velasquez S.L."/>
            <person name="Kruys A."/>
            <person name="Hutchinson M.I."/>
            <person name="Powell A.J."/>
            <person name="Barry K."/>
            <person name="Miller A.N."/>
            <person name="Grigoriev I.V."/>
            <person name="Debuchy R."/>
            <person name="Gladieux P."/>
            <person name="Thoren M.H."/>
            <person name="Johannesson H."/>
        </authorList>
    </citation>
    <scope>NUCLEOTIDE SEQUENCE</scope>
    <source>
        <strain evidence="3">PSN309</strain>
    </source>
</reference>
<accession>A0AAN7AJV3</accession>
<reference evidence="3" key="1">
    <citation type="journal article" date="2023" name="Mol. Phylogenet. Evol.">
        <title>Genome-scale phylogeny and comparative genomics of the fungal order Sordariales.</title>
        <authorList>
            <person name="Hensen N."/>
            <person name="Bonometti L."/>
            <person name="Westerberg I."/>
            <person name="Brannstrom I.O."/>
            <person name="Guillou S."/>
            <person name="Cros-Aarteil S."/>
            <person name="Calhoun S."/>
            <person name="Haridas S."/>
            <person name="Kuo A."/>
            <person name="Mondo S."/>
            <person name="Pangilinan J."/>
            <person name="Riley R."/>
            <person name="LaButti K."/>
            <person name="Andreopoulos B."/>
            <person name="Lipzen A."/>
            <person name="Chen C."/>
            <person name="Yan M."/>
            <person name="Daum C."/>
            <person name="Ng V."/>
            <person name="Clum A."/>
            <person name="Steindorff A."/>
            <person name="Ohm R.A."/>
            <person name="Martin F."/>
            <person name="Silar P."/>
            <person name="Natvig D.O."/>
            <person name="Lalanne C."/>
            <person name="Gautier V."/>
            <person name="Ament-Velasquez S.L."/>
            <person name="Kruys A."/>
            <person name="Hutchinson M.I."/>
            <person name="Powell A.J."/>
            <person name="Barry K."/>
            <person name="Miller A.N."/>
            <person name="Grigoriev I.V."/>
            <person name="Debuchy R."/>
            <person name="Gladieux P."/>
            <person name="Hiltunen Thoren M."/>
            <person name="Johannesson H."/>
        </authorList>
    </citation>
    <scope>NUCLEOTIDE SEQUENCE</scope>
    <source>
        <strain evidence="3">PSN309</strain>
    </source>
</reference>
<evidence type="ECO:0000313" key="3">
    <source>
        <dbReference type="EMBL" id="KAK4188245.1"/>
    </source>
</evidence>
<feature type="chain" id="PRO_5043048340" description="Secreted protein" evidence="2">
    <location>
        <begin position="25"/>
        <end position="92"/>
    </location>
</feature>
<feature type="region of interest" description="Disordered" evidence="1">
    <location>
        <begin position="68"/>
        <end position="92"/>
    </location>
</feature>
<dbReference type="EMBL" id="MU864390">
    <property type="protein sequence ID" value="KAK4188245.1"/>
    <property type="molecule type" value="Genomic_DNA"/>
</dbReference>
<proteinExistence type="predicted"/>
<evidence type="ECO:0000313" key="4">
    <source>
        <dbReference type="Proteomes" id="UP001302126"/>
    </source>
</evidence>
<sequence length="92" mass="10259">MLPVRGMMACWYVSFAMVPGRVVCFLQQEVQAEGKHLELGHIIRIRTNVHTKGSGVVRRQGPLGVGPLWQRHMNPKAKDEGFDNEISGGYAL</sequence>
<protein>
    <recommendedName>
        <fullName evidence="5">Secreted protein</fullName>
    </recommendedName>
</protein>
<organism evidence="3 4">
    <name type="scientific">Podospora australis</name>
    <dbReference type="NCBI Taxonomy" id="1536484"/>
    <lineage>
        <taxon>Eukaryota</taxon>
        <taxon>Fungi</taxon>
        <taxon>Dikarya</taxon>
        <taxon>Ascomycota</taxon>
        <taxon>Pezizomycotina</taxon>
        <taxon>Sordariomycetes</taxon>
        <taxon>Sordariomycetidae</taxon>
        <taxon>Sordariales</taxon>
        <taxon>Podosporaceae</taxon>
        <taxon>Podospora</taxon>
    </lineage>
</organism>